<gene>
    <name evidence="1" type="ORF">Anas_05602</name>
</gene>
<sequence>YLSPYPNVKRRALSTVESLSHDSGCVLSCGTDTMLQTLDKLDITPRRNKNISFSRRRSSILNRSKLLDFSSTSIISKEGSIRERLEDSVSSHISHENSNINDSKTPFKHKKMHFNNNNNNETHVENRLSGHQNGLLSFSQSCDKDCTDIINLSEQVNKTPKYEITNSPLVSQILKEMHSSKRLKLASKNKSSYYSATKEKMTNVKDFKSEPGVSTSIKSSNYTPSRWLLRLHSLCPSQPNSYTPKNDIQKTFLSCLSSLESWLSDNEEEDEDQVDSFQFKINSNLPKLSSVKEDLLEDFLTFEDGNKYLEKHEESVKKVLKESVFETLTESAVSGELGRNLILDESIDTEVRRESLNISRRDSILKMSRRESGGFPTLSTIVGRLSLDGENILGDYIAHICTDNFILLELIKLINHIDPSFLLVYLSLHFVVNFLPFQLLMS</sequence>
<dbReference type="EMBL" id="SEYY01005467">
    <property type="protein sequence ID" value="KAB7503298.1"/>
    <property type="molecule type" value="Genomic_DNA"/>
</dbReference>
<name>A0A5N5TB68_9CRUS</name>
<protein>
    <submittedName>
        <fullName evidence="1">Uncharacterized protein</fullName>
    </submittedName>
</protein>
<accession>A0A5N5TB68</accession>
<dbReference type="Proteomes" id="UP000326759">
    <property type="component" value="Unassembled WGS sequence"/>
</dbReference>
<feature type="non-terminal residue" evidence="1">
    <location>
        <position position="442"/>
    </location>
</feature>
<feature type="non-terminal residue" evidence="1">
    <location>
        <position position="1"/>
    </location>
</feature>
<keyword evidence="2" id="KW-1185">Reference proteome</keyword>
<reference evidence="1 2" key="1">
    <citation type="journal article" date="2019" name="PLoS Biol.">
        <title>Sex chromosomes control vertical transmission of feminizing Wolbachia symbionts in an isopod.</title>
        <authorList>
            <person name="Becking T."/>
            <person name="Chebbi M.A."/>
            <person name="Giraud I."/>
            <person name="Moumen B."/>
            <person name="Laverre T."/>
            <person name="Caubet Y."/>
            <person name="Peccoud J."/>
            <person name="Gilbert C."/>
            <person name="Cordaux R."/>
        </authorList>
    </citation>
    <scope>NUCLEOTIDE SEQUENCE [LARGE SCALE GENOMIC DNA]</scope>
    <source>
        <strain evidence="1">ANa2</strain>
        <tissue evidence="1">Whole body excluding digestive tract and cuticle</tissue>
    </source>
</reference>
<proteinExistence type="predicted"/>
<organism evidence="1 2">
    <name type="scientific">Armadillidium nasatum</name>
    <dbReference type="NCBI Taxonomy" id="96803"/>
    <lineage>
        <taxon>Eukaryota</taxon>
        <taxon>Metazoa</taxon>
        <taxon>Ecdysozoa</taxon>
        <taxon>Arthropoda</taxon>
        <taxon>Crustacea</taxon>
        <taxon>Multicrustacea</taxon>
        <taxon>Malacostraca</taxon>
        <taxon>Eumalacostraca</taxon>
        <taxon>Peracarida</taxon>
        <taxon>Isopoda</taxon>
        <taxon>Oniscidea</taxon>
        <taxon>Crinocheta</taxon>
        <taxon>Armadillidiidae</taxon>
        <taxon>Armadillidium</taxon>
    </lineage>
</organism>
<comment type="caution">
    <text evidence="1">The sequence shown here is derived from an EMBL/GenBank/DDBJ whole genome shotgun (WGS) entry which is preliminary data.</text>
</comment>
<evidence type="ECO:0000313" key="1">
    <source>
        <dbReference type="EMBL" id="KAB7503298.1"/>
    </source>
</evidence>
<evidence type="ECO:0000313" key="2">
    <source>
        <dbReference type="Proteomes" id="UP000326759"/>
    </source>
</evidence>
<dbReference type="AlphaFoldDB" id="A0A5N5TB68"/>